<protein>
    <submittedName>
        <fullName evidence="2">Uncharacterized protein</fullName>
    </submittedName>
</protein>
<evidence type="ECO:0000313" key="2">
    <source>
        <dbReference type="EMBL" id="SNQ48129.1"/>
    </source>
</evidence>
<evidence type="ECO:0000256" key="1">
    <source>
        <dbReference type="SAM" id="MobiDB-lite"/>
    </source>
</evidence>
<proteinExistence type="predicted"/>
<sequence length="187" mass="20548">MITTGASRRRTTVSHAPTDDPNPDAEPEQAPHADQDPAVPASDAAAPRSWSPSDPSPSGPAGLSETPPADRPPLRPVNWDGSFTHTWNSRDDQELTNRLAAEHEFASEQQELDQRMREFRDKANAAADAREARAREERERERAEEWPAADDARSRLFDKLGRLKRPSEEPDASSVADGDGDGPADLH</sequence>
<feature type="compositionally biased region" description="Basic and acidic residues" evidence="1">
    <location>
        <begin position="88"/>
        <end position="168"/>
    </location>
</feature>
<dbReference type="AlphaFoldDB" id="A0A2I2KR50"/>
<feature type="compositionally biased region" description="Acidic residues" evidence="1">
    <location>
        <begin position="178"/>
        <end position="187"/>
    </location>
</feature>
<name>A0A2I2KR50_9ACTN</name>
<keyword evidence="3" id="KW-1185">Reference proteome</keyword>
<feature type="region of interest" description="Disordered" evidence="1">
    <location>
        <begin position="1"/>
        <end position="187"/>
    </location>
</feature>
<reference evidence="2 3" key="1">
    <citation type="submission" date="2017-06" db="EMBL/GenBank/DDBJ databases">
        <authorList>
            <person name="Kim H.J."/>
            <person name="Triplett B.A."/>
        </authorList>
    </citation>
    <scope>NUCLEOTIDE SEQUENCE [LARGE SCALE GENOMIC DNA]</scope>
    <source>
        <strain evidence="2">FRACA_ARgP5</strain>
    </source>
</reference>
<gene>
    <name evidence="2" type="ORF">FRACA_2210002</name>
</gene>
<evidence type="ECO:0000313" key="3">
    <source>
        <dbReference type="Proteomes" id="UP000234331"/>
    </source>
</evidence>
<feature type="compositionally biased region" description="Low complexity" evidence="1">
    <location>
        <begin position="36"/>
        <end position="53"/>
    </location>
</feature>
<organism evidence="2 3">
    <name type="scientific">Frankia canadensis</name>
    <dbReference type="NCBI Taxonomy" id="1836972"/>
    <lineage>
        <taxon>Bacteria</taxon>
        <taxon>Bacillati</taxon>
        <taxon>Actinomycetota</taxon>
        <taxon>Actinomycetes</taxon>
        <taxon>Frankiales</taxon>
        <taxon>Frankiaceae</taxon>
        <taxon>Frankia</taxon>
    </lineage>
</organism>
<dbReference type="EMBL" id="FZMO01000137">
    <property type="protein sequence ID" value="SNQ48129.1"/>
    <property type="molecule type" value="Genomic_DNA"/>
</dbReference>
<dbReference type="Proteomes" id="UP000234331">
    <property type="component" value="Unassembled WGS sequence"/>
</dbReference>
<accession>A0A2I2KR50</accession>